<accession>A0A835HUD2</accession>
<name>A0A835HUD2_9MAGN</name>
<gene>
    <name evidence="2" type="ORF">IFM89_017523</name>
</gene>
<keyword evidence="1" id="KW-1133">Transmembrane helix</keyword>
<sequence>MELTSISPNPFPFQKHPFPTTLKKDSHFLLTASFLESKKRTSLLVHAQRKKNARRATFRISTKAALECAFFIASSLNIIPEPVNIILKEGFGGGNGGGSGFWNGFRGGGGFEGWKGRRRSKLWILGLLVMIVVSVFLVVLMLGKDFEGYGEMGLGVLGLGLLMVLERDWKRGVRGWTFGFCSCALMVFFGFKRDELQKLVKGFKVNTTFLDLFRKKRRTRFL</sequence>
<organism evidence="2 3">
    <name type="scientific">Coptis chinensis</name>
    <dbReference type="NCBI Taxonomy" id="261450"/>
    <lineage>
        <taxon>Eukaryota</taxon>
        <taxon>Viridiplantae</taxon>
        <taxon>Streptophyta</taxon>
        <taxon>Embryophyta</taxon>
        <taxon>Tracheophyta</taxon>
        <taxon>Spermatophyta</taxon>
        <taxon>Magnoliopsida</taxon>
        <taxon>Ranunculales</taxon>
        <taxon>Ranunculaceae</taxon>
        <taxon>Coptidoideae</taxon>
        <taxon>Coptis</taxon>
    </lineage>
</organism>
<dbReference type="AlphaFoldDB" id="A0A835HUD2"/>
<reference evidence="2 3" key="1">
    <citation type="submission" date="2020-10" db="EMBL/GenBank/DDBJ databases">
        <title>The Coptis chinensis genome and diversification of protoberbering-type alkaloids.</title>
        <authorList>
            <person name="Wang B."/>
            <person name="Shu S."/>
            <person name="Song C."/>
            <person name="Liu Y."/>
        </authorList>
    </citation>
    <scope>NUCLEOTIDE SEQUENCE [LARGE SCALE GENOMIC DNA]</scope>
    <source>
        <strain evidence="2">HL-2020</strain>
        <tissue evidence="2">Leaf</tissue>
    </source>
</reference>
<evidence type="ECO:0000313" key="3">
    <source>
        <dbReference type="Proteomes" id="UP000631114"/>
    </source>
</evidence>
<dbReference type="OrthoDB" id="1738566at2759"/>
<feature type="transmembrane region" description="Helical" evidence="1">
    <location>
        <begin position="122"/>
        <end position="142"/>
    </location>
</feature>
<keyword evidence="1" id="KW-0472">Membrane</keyword>
<comment type="caution">
    <text evidence="2">The sequence shown here is derived from an EMBL/GenBank/DDBJ whole genome shotgun (WGS) entry which is preliminary data.</text>
</comment>
<dbReference type="Proteomes" id="UP000631114">
    <property type="component" value="Unassembled WGS sequence"/>
</dbReference>
<keyword evidence="1" id="KW-0812">Transmembrane</keyword>
<protein>
    <recommendedName>
        <fullName evidence="4">Transmembrane protein</fullName>
    </recommendedName>
</protein>
<evidence type="ECO:0008006" key="4">
    <source>
        <dbReference type="Google" id="ProtNLM"/>
    </source>
</evidence>
<evidence type="ECO:0000256" key="1">
    <source>
        <dbReference type="SAM" id="Phobius"/>
    </source>
</evidence>
<evidence type="ECO:0000313" key="2">
    <source>
        <dbReference type="EMBL" id="KAF9605504.1"/>
    </source>
</evidence>
<proteinExistence type="predicted"/>
<keyword evidence="3" id="KW-1185">Reference proteome</keyword>
<dbReference type="EMBL" id="JADFTS010000005">
    <property type="protein sequence ID" value="KAF9605504.1"/>
    <property type="molecule type" value="Genomic_DNA"/>
</dbReference>
<feature type="transmembrane region" description="Helical" evidence="1">
    <location>
        <begin position="172"/>
        <end position="191"/>
    </location>
</feature>